<accession>A0ABU3C4L6</accession>
<organism evidence="2 3">
    <name type="scientific">Autumnicola tepida</name>
    <dbReference type="NCBI Taxonomy" id="3075595"/>
    <lineage>
        <taxon>Bacteria</taxon>
        <taxon>Pseudomonadati</taxon>
        <taxon>Bacteroidota</taxon>
        <taxon>Flavobacteriia</taxon>
        <taxon>Flavobacteriales</taxon>
        <taxon>Flavobacteriaceae</taxon>
        <taxon>Autumnicola</taxon>
    </lineage>
</organism>
<feature type="domain" description="Transposase IS200-like" evidence="1">
    <location>
        <begin position="7"/>
        <end position="124"/>
    </location>
</feature>
<reference evidence="2 3" key="1">
    <citation type="submission" date="2023-09" db="EMBL/GenBank/DDBJ databases">
        <authorList>
            <person name="Rey-Velasco X."/>
        </authorList>
    </citation>
    <scope>NUCLEOTIDE SEQUENCE [LARGE SCALE GENOMIC DNA]</scope>
    <source>
        <strain evidence="2 3">F363</strain>
    </source>
</reference>
<sequence>MKYEPLIPEQYYHIYNCGNNKQDIFFEKRNYIYFLELMRQYLATAADIYSYCLLKNHFHLLVRTKEKTDSKKISRSFSNLFNAYAKAINKGYKRTGSLFQDRFQRKKIEDEKYLKSLILYIHLNPEHHNFTDDFSSYEHSSFRSLISEKPTLLQRKEIFELFHDRKNFIGVHYSRRTEVLEDTAELFLE</sequence>
<dbReference type="Proteomes" id="UP001262889">
    <property type="component" value="Unassembled WGS sequence"/>
</dbReference>
<dbReference type="InterPro" id="IPR002686">
    <property type="entry name" value="Transposase_17"/>
</dbReference>
<evidence type="ECO:0000313" key="2">
    <source>
        <dbReference type="EMBL" id="MDT0641287.1"/>
    </source>
</evidence>
<dbReference type="PANTHER" id="PTHR34322:SF2">
    <property type="entry name" value="TRANSPOSASE IS200-LIKE DOMAIN-CONTAINING PROTEIN"/>
    <property type="match status" value="1"/>
</dbReference>
<dbReference type="RefSeq" id="WP_311532912.1">
    <property type="nucleotide sequence ID" value="NZ_JAVRHQ010000001.1"/>
</dbReference>
<dbReference type="Gene3D" id="3.30.70.1290">
    <property type="entry name" value="Transposase IS200-like"/>
    <property type="match status" value="1"/>
</dbReference>
<dbReference type="SMART" id="SM01321">
    <property type="entry name" value="Y1_Tnp"/>
    <property type="match status" value="1"/>
</dbReference>
<comment type="caution">
    <text evidence="2">The sequence shown here is derived from an EMBL/GenBank/DDBJ whole genome shotgun (WGS) entry which is preliminary data.</text>
</comment>
<dbReference type="InterPro" id="IPR036515">
    <property type="entry name" value="Transposase_17_sf"/>
</dbReference>
<dbReference type="EMBL" id="JAVRHQ010000001">
    <property type="protein sequence ID" value="MDT0641287.1"/>
    <property type="molecule type" value="Genomic_DNA"/>
</dbReference>
<gene>
    <name evidence="2" type="ORF">RM553_00450</name>
</gene>
<evidence type="ECO:0000259" key="1">
    <source>
        <dbReference type="SMART" id="SM01321"/>
    </source>
</evidence>
<keyword evidence="3" id="KW-1185">Reference proteome</keyword>
<dbReference type="Pfam" id="PF01797">
    <property type="entry name" value="Y1_Tnp"/>
    <property type="match status" value="1"/>
</dbReference>
<protein>
    <submittedName>
        <fullName evidence="2">Transposase</fullName>
    </submittedName>
</protein>
<evidence type="ECO:0000313" key="3">
    <source>
        <dbReference type="Proteomes" id="UP001262889"/>
    </source>
</evidence>
<proteinExistence type="predicted"/>
<dbReference type="SUPFAM" id="SSF143422">
    <property type="entry name" value="Transposase IS200-like"/>
    <property type="match status" value="1"/>
</dbReference>
<dbReference type="PANTHER" id="PTHR34322">
    <property type="entry name" value="TRANSPOSASE, Y1_TNP DOMAIN-CONTAINING"/>
    <property type="match status" value="1"/>
</dbReference>
<name>A0ABU3C4L6_9FLAO</name>